<accession>A0A383CSF2</accession>
<proteinExistence type="predicted"/>
<protein>
    <submittedName>
        <fullName evidence="2">Uncharacterized protein</fullName>
    </submittedName>
</protein>
<organism evidence="2">
    <name type="scientific">marine metagenome</name>
    <dbReference type="NCBI Taxonomy" id="408172"/>
    <lineage>
        <taxon>unclassified sequences</taxon>
        <taxon>metagenomes</taxon>
        <taxon>ecological metagenomes</taxon>
    </lineage>
</organism>
<gene>
    <name evidence="2" type="ORF">METZ01_LOCUS487898</name>
</gene>
<reference evidence="2" key="1">
    <citation type="submission" date="2018-05" db="EMBL/GenBank/DDBJ databases">
        <authorList>
            <person name="Lanie J.A."/>
            <person name="Ng W.-L."/>
            <person name="Kazmierczak K.M."/>
            <person name="Andrzejewski T.M."/>
            <person name="Davidsen T.M."/>
            <person name="Wayne K.J."/>
            <person name="Tettelin H."/>
            <person name="Glass J.I."/>
            <person name="Rusch D."/>
            <person name="Podicherti R."/>
            <person name="Tsui H.-C.T."/>
            <person name="Winkler M.E."/>
        </authorList>
    </citation>
    <scope>NUCLEOTIDE SEQUENCE</scope>
</reference>
<feature type="transmembrane region" description="Helical" evidence="1">
    <location>
        <begin position="20"/>
        <end position="42"/>
    </location>
</feature>
<sequence length="49" mass="5205">MQMVIVGSVIQATIKMAQSVVAFLQTLIQITIAIIGIAALAIKKVDHDV</sequence>
<evidence type="ECO:0000256" key="1">
    <source>
        <dbReference type="SAM" id="Phobius"/>
    </source>
</evidence>
<dbReference type="AlphaFoldDB" id="A0A383CSF2"/>
<keyword evidence="1" id="KW-0472">Membrane</keyword>
<keyword evidence="1" id="KW-0812">Transmembrane</keyword>
<evidence type="ECO:0000313" key="2">
    <source>
        <dbReference type="EMBL" id="SVE35044.1"/>
    </source>
</evidence>
<dbReference type="EMBL" id="UINC01211232">
    <property type="protein sequence ID" value="SVE35044.1"/>
    <property type="molecule type" value="Genomic_DNA"/>
</dbReference>
<keyword evidence="1" id="KW-1133">Transmembrane helix</keyword>
<name>A0A383CSF2_9ZZZZ</name>